<organism evidence="1 2">
    <name type="scientific">Vogesella margarita</name>
    <dbReference type="NCBI Taxonomy" id="2984199"/>
    <lineage>
        <taxon>Bacteria</taxon>
        <taxon>Pseudomonadati</taxon>
        <taxon>Pseudomonadota</taxon>
        <taxon>Betaproteobacteria</taxon>
        <taxon>Neisseriales</taxon>
        <taxon>Chromobacteriaceae</taxon>
        <taxon>Vogesella</taxon>
    </lineage>
</organism>
<reference evidence="1 2" key="1">
    <citation type="submission" date="2023-01" db="EMBL/GenBank/DDBJ databases">
        <title>Novel species of the genus Vogesella isolated from rivers.</title>
        <authorList>
            <person name="Lu H."/>
        </authorList>
    </citation>
    <scope>NUCLEOTIDE SEQUENCE [LARGE SCALE GENOMIC DNA]</scope>
    <source>
        <strain evidence="1 2">LYT5W</strain>
    </source>
</reference>
<dbReference type="RefSeq" id="WP_272771673.1">
    <property type="nucleotide sequence ID" value="NZ_JAQQLE010000005.1"/>
</dbReference>
<sequence length="261" mass="29487">MISEKSKFELRHVLYCDLLGFSKYSKSEFFEAARCFRLFKQLDELIADASRHIADDELNEVSGRKYDYIVKPEVIYCSDSLVISTPATNIDAMWLFEAAARIQNGICAHGFLLRGSIVTGNLYHSGNTIFGPAIVDAVAKDKSGGAPVIVIDEDSLKYFCLANSDEDEEIVKIRKHQLVAEDDYDAPYIDPFWISKIAANQTAINFETRINLDYWRALIETGLKNRSANILGKYTWMANRFNKVICNKASNIKPIVLPQPI</sequence>
<gene>
    <name evidence="1" type="ORF">PQU96_07555</name>
</gene>
<dbReference type="EMBL" id="JAQQLE010000005">
    <property type="protein sequence ID" value="MDC7713987.1"/>
    <property type="molecule type" value="Genomic_DNA"/>
</dbReference>
<evidence type="ECO:0000313" key="2">
    <source>
        <dbReference type="Proteomes" id="UP001222030"/>
    </source>
</evidence>
<name>A0ABT5INB1_9NEIS</name>
<evidence type="ECO:0000313" key="1">
    <source>
        <dbReference type="EMBL" id="MDC7713987.1"/>
    </source>
</evidence>
<accession>A0ABT5INB1</accession>
<evidence type="ECO:0008006" key="3">
    <source>
        <dbReference type="Google" id="ProtNLM"/>
    </source>
</evidence>
<proteinExistence type="predicted"/>
<dbReference type="Proteomes" id="UP001222030">
    <property type="component" value="Unassembled WGS sequence"/>
</dbReference>
<comment type="caution">
    <text evidence="1">The sequence shown here is derived from an EMBL/GenBank/DDBJ whole genome shotgun (WGS) entry which is preliminary data.</text>
</comment>
<keyword evidence="2" id="KW-1185">Reference proteome</keyword>
<protein>
    <recommendedName>
        <fullName evidence="3">Guanylate cyclase domain-containing protein</fullName>
    </recommendedName>
</protein>